<gene>
    <name evidence="1" type="ORF">FSCG_00789</name>
</gene>
<dbReference type="EMBL" id="ACDE02000019">
    <property type="protein sequence ID" value="EEO40076.1"/>
    <property type="molecule type" value="Genomic_DNA"/>
</dbReference>
<dbReference type="AlphaFoldDB" id="A0A0M1VTR1"/>
<dbReference type="Proteomes" id="UP000004925">
    <property type="component" value="Unassembled WGS sequence"/>
</dbReference>
<reference evidence="1 2" key="1">
    <citation type="submission" date="2011-10" db="EMBL/GenBank/DDBJ databases">
        <title>The Genome Sequence of Fusobacterium sp. 4_1_13.</title>
        <authorList>
            <consortium name="The Broad Institute Genome Sequencing Platform"/>
            <person name="Earl A."/>
            <person name="Ward D."/>
            <person name="Feldgarden M."/>
            <person name="Gevers D."/>
            <person name="Strauss J."/>
            <person name="Ambrose C."/>
            <person name="Allen-Vercoe E."/>
            <person name="Young S.K."/>
            <person name="Zeng Q."/>
            <person name="Gargeya S."/>
            <person name="Fitzgerald M."/>
            <person name="Haas B."/>
            <person name="Abouelleil A."/>
            <person name="Alvarado L."/>
            <person name="Arachchi H.M."/>
            <person name="Berlin A."/>
            <person name="Brown A."/>
            <person name="Chapman S.B."/>
            <person name="Chen Z."/>
            <person name="Dunbar C."/>
            <person name="Freedman E."/>
            <person name="Gearin G."/>
            <person name="Goldberg J."/>
            <person name="Griggs A."/>
            <person name="Gujja S."/>
            <person name="Heiman D."/>
            <person name="Howarth C."/>
            <person name="Larson L."/>
            <person name="Lui A."/>
            <person name="MacDonald P.J."/>
            <person name="Montmayeur A."/>
            <person name="Murphy C."/>
            <person name="Neiman D."/>
            <person name="Pearson M."/>
            <person name="Priest M."/>
            <person name="Roberts A."/>
            <person name="Saif S."/>
            <person name="Shea T."/>
            <person name="Shenoy N."/>
            <person name="Sisk P."/>
            <person name="Stolte C."/>
            <person name="Sykes S."/>
            <person name="Wortman J."/>
            <person name="Nusbaum C."/>
            <person name="Birren B."/>
        </authorList>
    </citation>
    <scope>NUCLEOTIDE SEQUENCE [LARGE SCALE GENOMIC DNA]</scope>
    <source>
        <strain evidence="1 2">4_1_13</strain>
    </source>
</reference>
<dbReference type="HOGENOM" id="CLU_1728737_0_0_0"/>
<evidence type="ECO:0000313" key="1">
    <source>
        <dbReference type="EMBL" id="EEO40076.1"/>
    </source>
</evidence>
<protein>
    <submittedName>
        <fullName evidence="1">Uncharacterized protein</fullName>
    </submittedName>
</protein>
<name>A0A0M1VTR1_FUSVC</name>
<evidence type="ECO:0000313" key="2">
    <source>
        <dbReference type="Proteomes" id="UP000004925"/>
    </source>
</evidence>
<sequence>MSVLYIKILSDYYHHIVGDLEKSRKNFLEKFYSYLLEKDEYGYAPIFEGELERIEYLLKQISLEAKGMSLDEFLKLMSWYDEDTWANGEIFEYFLHHKKEKEIKLITDIHSLNEKELQFIKDLDNFLNNKGKVLKFFNVHNGKYQSLKEIL</sequence>
<dbReference type="eggNOG" id="ENOG502ZCKM">
    <property type="taxonomic scope" value="Bacteria"/>
</dbReference>
<proteinExistence type="predicted"/>
<organism evidence="1 2">
    <name type="scientific">Fusobacterium vincentii 4_1_13</name>
    <dbReference type="NCBI Taxonomy" id="469606"/>
    <lineage>
        <taxon>Bacteria</taxon>
        <taxon>Fusobacteriati</taxon>
        <taxon>Fusobacteriota</taxon>
        <taxon>Fusobacteriia</taxon>
        <taxon>Fusobacteriales</taxon>
        <taxon>Fusobacteriaceae</taxon>
        <taxon>Fusobacterium</taxon>
    </lineage>
</organism>
<comment type="caution">
    <text evidence="1">The sequence shown here is derived from an EMBL/GenBank/DDBJ whole genome shotgun (WGS) entry which is preliminary data.</text>
</comment>
<accession>A0A0M1VTR1</accession>
<dbReference type="RefSeq" id="WP_005912123.1">
    <property type="nucleotide sequence ID" value="NZ_KQ235737.1"/>
</dbReference>